<reference evidence="2" key="1">
    <citation type="submission" date="2016-06" db="EMBL/GenBank/DDBJ databases">
        <authorList>
            <person name="Varghese N."/>
            <person name="Submissions Spin"/>
        </authorList>
    </citation>
    <scope>NUCLEOTIDE SEQUENCE [LARGE SCALE GENOMIC DNA]</scope>
    <source>
        <strain evidence="2">DSM 45577</strain>
    </source>
</reference>
<accession>A0A1C6V8I2</accession>
<dbReference type="Proteomes" id="UP000198937">
    <property type="component" value="Unassembled WGS sequence"/>
</dbReference>
<dbReference type="STRING" id="683228.GA0070617_4964"/>
<dbReference type="Pfam" id="PF13416">
    <property type="entry name" value="SBP_bac_8"/>
    <property type="match status" value="1"/>
</dbReference>
<evidence type="ECO:0000313" key="2">
    <source>
        <dbReference type="Proteomes" id="UP000198937"/>
    </source>
</evidence>
<dbReference type="RefSeq" id="WP_229688636.1">
    <property type="nucleotide sequence ID" value="NZ_BMMJ01000017.1"/>
</dbReference>
<organism evidence="1 2">
    <name type="scientific">Micromonospora yangpuensis</name>
    <dbReference type="NCBI Taxonomy" id="683228"/>
    <lineage>
        <taxon>Bacteria</taxon>
        <taxon>Bacillati</taxon>
        <taxon>Actinomycetota</taxon>
        <taxon>Actinomycetes</taxon>
        <taxon>Micromonosporales</taxon>
        <taxon>Micromonosporaceae</taxon>
        <taxon>Micromonospora</taxon>
    </lineage>
</organism>
<evidence type="ECO:0000313" key="1">
    <source>
        <dbReference type="EMBL" id="SCL62586.1"/>
    </source>
</evidence>
<name>A0A1C6V8I2_9ACTN</name>
<keyword evidence="2" id="KW-1185">Reference proteome</keyword>
<protein>
    <submittedName>
        <fullName evidence="1">Carbohydrate ABC transporter substrate-binding protein, CUT1 family (TC 3.A.1.1.-)</fullName>
    </submittedName>
</protein>
<dbReference type="InterPro" id="IPR006059">
    <property type="entry name" value="SBP"/>
</dbReference>
<dbReference type="InterPro" id="IPR050490">
    <property type="entry name" value="Bact_solute-bd_prot1"/>
</dbReference>
<dbReference type="PANTHER" id="PTHR43649">
    <property type="entry name" value="ARABINOSE-BINDING PROTEIN-RELATED"/>
    <property type="match status" value="1"/>
</dbReference>
<dbReference type="EMBL" id="FMIA01000002">
    <property type="protein sequence ID" value="SCL62586.1"/>
    <property type="molecule type" value="Genomic_DNA"/>
</dbReference>
<dbReference type="PANTHER" id="PTHR43649:SF12">
    <property type="entry name" value="DIACETYLCHITOBIOSE BINDING PROTEIN DASA"/>
    <property type="match status" value="1"/>
</dbReference>
<proteinExistence type="predicted"/>
<dbReference type="SUPFAM" id="SSF53850">
    <property type="entry name" value="Periplasmic binding protein-like II"/>
    <property type="match status" value="1"/>
</dbReference>
<gene>
    <name evidence="1" type="ORF">GA0070617_4964</name>
</gene>
<dbReference type="Gene3D" id="3.40.190.10">
    <property type="entry name" value="Periplasmic binding protein-like II"/>
    <property type="match status" value="2"/>
</dbReference>
<sequence>MPAARHPLLSPPDADPGRRRLLAAALGLPVLGAGALTGCQADRAAPVREEPVELSIFWWGNQLRAELTERALRLYTARNPQVTFRVTWQANSGYYERLATQAAAGNAPDLLQIDDNFLAEYAQREILLDLSGHVADSRLDLSGLPESLASYAEVGGRTMAVAAAQNTPALAFNRSLLRRLGQPEPQIGMSYQEYLSWADQVTQASGGKVAGTMDPSGDYRPFWLWLRSRNAELYRGRRLGFDADDVVDWFDLWQRARSAKSTPRQALVDRAADGDPSRQLVVTGDSAASFCWSNQLADLQSHTEDEIDLVSCPGPPSAHWARASMYWAAFRGTRHADTAVDVINFLTNNLAVGEALGIERGLSANLGVRRYVQDNLTDEAVKRSAAFEATLASRFGPAPAPPPRGHGKVRRLLTGAAESVQTRRSTIRAAATRFVNEAGAALAE</sequence>
<dbReference type="AlphaFoldDB" id="A0A1C6V8I2"/>